<keyword evidence="3" id="KW-1185">Reference proteome</keyword>
<dbReference type="AlphaFoldDB" id="A0A6A5U2P1"/>
<name>A0A6A5U2P1_9PLEO</name>
<gene>
    <name evidence="2" type="ORF">CC80DRAFT_23411</name>
</gene>
<evidence type="ECO:0000313" key="3">
    <source>
        <dbReference type="Proteomes" id="UP000800035"/>
    </source>
</evidence>
<evidence type="ECO:0000256" key="1">
    <source>
        <dbReference type="SAM" id="Phobius"/>
    </source>
</evidence>
<evidence type="ECO:0000313" key="2">
    <source>
        <dbReference type="EMBL" id="KAF1958934.1"/>
    </source>
</evidence>
<sequence>MTTVNNQGSNGDQVAPRPTVDTTLANAIKLREERIGKKAALETSSNAEQKLFEYSRYDQLSYATKRLVNAIALVEGKTLTGLNSKEQADLLQSLQNARFLSASVGKNAVFTIGIMNRAAESNVGWNTAADHFNRLKELEKMLNHVTLATDTTWRGMDTVAKFASAIDTKPREIKVSLWQWVMWLVCMLTFGLMLFGLLYVDPLSKACSRVNVMRSLELQGHAMLYSVLKEQSEQLEINKIIFDTKVDAIHNKTELAFEHIRANEIRIDNIWEALGEPNVNGTYFTIGPEGTTMDVTAEDIRKFKAILEKVDMDIHKQLHNQLKDVNTKIEFSIQHLKNDLDAIKKEWQRADIRLSARLDRVERHRGAAIA</sequence>
<dbReference type="EMBL" id="ML976986">
    <property type="protein sequence ID" value="KAF1958934.1"/>
    <property type="molecule type" value="Genomic_DNA"/>
</dbReference>
<keyword evidence="1" id="KW-1133">Transmembrane helix</keyword>
<dbReference type="OrthoDB" id="3799619at2759"/>
<organism evidence="2 3">
    <name type="scientific">Byssothecium circinans</name>
    <dbReference type="NCBI Taxonomy" id="147558"/>
    <lineage>
        <taxon>Eukaryota</taxon>
        <taxon>Fungi</taxon>
        <taxon>Dikarya</taxon>
        <taxon>Ascomycota</taxon>
        <taxon>Pezizomycotina</taxon>
        <taxon>Dothideomycetes</taxon>
        <taxon>Pleosporomycetidae</taxon>
        <taxon>Pleosporales</taxon>
        <taxon>Massarineae</taxon>
        <taxon>Massarinaceae</taxon>
        <taxon>Byssothecium</taxon>
    </lineage>
</organism>
<proteinExistence type="predicted"/>
<keyword evidence="1" id="KW-0472">Membrane</keyword>
<reference evidence="2" key="1">
    <citation type="journal article" date="2020" name="Stud. Mycol.">
        <title>101 Dothideomycetes genomes: a test case for predicting lifestyles and emergence of pathogens.</title>
        <authorList>
            <person name="Haridas S."/>
            <person name="Albert R."/>
            <person name="Binder M."/>
            <person name="Bloem J."/>
            <person name="Labutti K."/>
            <person name="Salamov A."/>
            <person name="Andreopoulos B."/>
            <person name="Baker S."/>
            <person name="Barry K."/>
            <person name="Bills G."/>
            <person name="Bluhm B."/>
            <person name="Cannon C."/>
            <person name="Castanera R."/>
            <person name="Culley D."/>
            <person name="Daum C."/>
            <person name="Ezra D."/>
            <person name="Gonzalez J."/>
            <person name="Henrissat B."/>
            <person name="Kuo A."/>
            <person name="Liang C."/>
            <person name="Lipzen A."/>
            <person name="Lutzoni F."/>
            <person name="Magnuson J."/>
            <person name="Mondo S."/>
            <person name="Nolan M."/>
            <person name="Ohm R."/>
            <person name="Pangilinan J."/>
            <person name="Park H.-J."/>
            <person name="Ramirez L."/>
            <person name="Alfaro M."/>
            <person name="Sun H."/>
            <person name="Tritt A."/>
            <person name="Yoshinaga Y."/>
            <person name="Zwiers L.-H."/>
            <person name="Turgeon B."/>
            <person name="Goodwin S."/>
            <person name="Spatafora J."/>
            <person name="Crous P."/>
            <person name="Grigoriev I."/>
        </authorList>
    </citation>
    <scope>NUCLEOTIDE SEQUENCE</scope>
    <source>
        <strain evidence="2">CBS 675.92</strain>
    </source>
</reference>
<keyword evidence="1" id="KW-0812">Transmembrane</keyword>
<accession>A0A6A5U2P1</accession>
<dbReference type="Proteomes" id="UP000800035">
    <property type="component" value="Unassembled WGS sequence"/>
</dbReference>
<feature type="transmembrane region" description="Helical" evidence="1">
    <location>
        <begin position="177"/>
        <end position="200"/>
    </location>
</feature>
<protein>
    <submittedName>
        <fullName evidence="2">Uncharacterized protein</fullName>
    </submittedName>
</protein>